<accession>A0A7I8WAH2</accession>
<evidence type="ECO:0000313" key="2">
    <source>
        <dbReference type="EMBL" id="CAD5125096.1"/>
    </source>
</evidence>
<feature type="transmembrane region" description="Helical" evidence="1">
    <location>
        <begin position="134"/>
        <end position="156"/>
    </location>
</feature>
<evidence type="ECO:0000256" key="1">
    <source>
        <dbReference type="SAM" id="Phobius"/>
    </source>
</evidence>
<dbReference type="EMBL" id="CAJFCJ010000024">
    <property type="protein sequence ID" value="CAD5125096.1"/>
    <property type="molecule type" value="Genomic_DNA"/>
</dbReference>
<protein>
    <submittedName>
        <fullName evidence="2">DgyrCDS13337</fullName>
    </submittedName>
</protein>
<name>A0A7I8WAH2_9ANNE</name>
<proteinExistence type="predicted"/>
<evidence type="ECO:0000313" key="3">
    <source>
        <dbReference type="Proteomes" id="UP000549394"/>
    </source>
</evidence>
<dbReference type="Proteomes" id="UP000549394">
    <property type="component" value="Unassembled WGS sequence"/>
</dbReference>
<sequence length="160" mass="18632">MAEGREPENYEQSSRLKALDGLRKTDIIEEIDNRRLGYEQEGDYDVKFQRADSDDGQEVVWFEKENGVGISDKPQRKWKDIDVSPAAKLYKADSDQDLLLNKSKMQRAYHRTKRTVTSSHYCQFCRSLCERHRWLMGSIVAILIILMYCLIIIIIVKSLG</sequence>
<keyword evidence="1" id="KW-1133">Transmembrane helix</keyword>
<gene>
    <name evidence="2" type="ORF">DGYR_LOCUS12536</name>
</gene>
<comment type="caution">
    <text evidence="2">The sequence shown here is derived from an EMBL/GenBank/DDBJ whole genome shotgun (WGS) entry which is preliminary data.</text>
</comment>
<keyword evidence="3" id="KW-1185">Reference proteome</keyword>
<organism evidence="2 3">
    <name type="scientific">Dimorphilus gyrociliatus</name>
    <dbReference type="NCBI Taxonomy" id="2664684"/>
    <lineage>
        <taxon>Eukaryota</taxon>
        <taxon>Metazoa</taxon>
        <taxon>Spiralia</taxon>
        <taxon>Lophotrochozoa</taxon>
        <taxon>Annelida</taxon>
        <taxon>Polychaeta</taxon>
        <taxon>Polychaeta incertae sedis</taxon>
        <taxon>Dinophilidae</taxon>
        <taxon>Dimorphilus</taxon>
    </lineage>
</organism>
<dbReference type="AlphaFoldDB" id="A0A7I8WAH2"/>
<reference evidence="2 3" key="1">
    <citation type="submission" date="2020-08" db="EMBL/GenBank/DDBJ databases">
        <authorList>
            <person name="Hejnol A."/>
        </authorList>
    </citation>
    <scope>NUCLEOTIDE SEQUENCE [LARGE SCALE GENOMIC DNA]</scope>
</reference>
<keyword evidence="1" id="KW-0812">Transmembrane</keyword>
<keyword evidence="1" id="KW-0472">Membrane</keyword>